<dbReference type="PRINTS" id="PR00111">
    <property type="entry name" value="ABHYDROLASE"/>
</dbReference>
<dbReference type="InterPro" id="IPR000073">
    <property type="entry name" value="AB_hydrolase_1"/>
</dbReference>
<sequence>MIAAQRQASPTAEPEVSGPEVRVGYRRFAGFRTRVLEVGPRPADASTGGRRRRRRNEAQPSSPRMVLLHGYCDSADTWRPVLAELAEAGHAAVAVDLPGFGEATPLRPGAILPQLDAFAAALVREQAALGTVVLVGNSLGGTMSLRVAQDAQQRVGGVVSIAAPGFVDSWLIRTVARYPLPLRLCASLPLPVPGFVVRTVAQQVVPRLLYADASAAEARHVRRFTEQFPDYRSATSRLEDARQLVAELAAAYQLDRISAPLLIVACGKDRLVSAASGKQLHSLVPHSRLLVREDWGHCPQLDDPPAIAELLTYFAAGAHRRRGEQPRTPSAVASA</sequence>
<dbReference type="AlphaFoldDB" id="A0A2V4B030"/>
<evidence type="ECO:0000313" key="2">
    <source>
        <dbReference type="EMBL" id="PXY27544.1"/>
    </source>
</evidence>
<dbReference type="Pfam" id="PF00561">
    <property type="entry name" value="Abhydrolase_1"/>
    <property type="match status" value="1"/>
</dbReference>
<keyword evidence="2" id="KW-0378">Hydrolase</keyword>
<evidence type="ECO:0000259" key="1">
    <source>
        <dbReference type="Pfam" id="PF00561"/>
    </source>
</evidence>
<dbReference type="RefSeq" id="WP_112281546.1">
    <property type="nucleotide sequence ID" value="NZ_MASW01000002.1"/>
</dbReference>
<keyword evidence="3" id="KW-1185">Reference proteome</keyword>
<dbReference type="SUPFAM" id="SSF53474">
    <property type="entry name" value="alpha/beta-Hydrolases"/>
    <property type="match status" value="1"/>
</dbReference>
<dbReference type="InterPro" id="IPR029058">
    <property type="entry name" value="AB_hydrolase_fold"/>
</dbReference>
<dbReference type="EMBL" id="MASW01000002">
    <property type="protein sequence ID" value="PXY27544.1"/>
    <property type="molecule type" value="Genomic_DNA"/>
</dbReference>
<protein>
    <submittedName>
        <fullName evidence="2">Alpha/beta hydrolase</fullName>
    </submittedName>
</protein>
<dbReference type="GO" id="GO:0016787">
    <property type="term" value="F:hydrolase activity"/>
    <property type="evidence" value="ECO:0007669"/>
    <property type="project" value="UniProtKB-KW"/>
</dbReference>
<reference evidence="2 3" key="1">
    <citation type="submission" date="2016-07" db="EMBL/GenBank/DDBJ databases">
        <title>Draft genome sequence of Prauserella muralis DSM 45305, isolated from a mould-covered wall in an indoor environment.</title>
        <authorList>
            <person name="Ruckert C."/>
            <person name="Albersmeier A."/>
            <person name="Jiang C.-L."/>
            <person name="Jiang Y."/>
            <person name="Kalinowski J."/>
            <person name="Schneider O."/>
            <person name="Winkler A."/>
            <person name="Zotchev S.B."/>
        </authorList>
    </citation>
    <scope>NUCLEOTIDE SEQUENCE [LARGE SCALE GENOMIC DNA]</scope>
    <source>
        <strain evidence="2 3">DSM 45305</strain>
    </source>
</reference>
<gene>
    <name evidence="2" type="ORF">BAY60_14115</name>
</gene>
<dbReference type="OrthoDB" id="9770427at2"/>
<organism evidence="2 3">
    <name type="scientific">Prauserella muralis</name>
    <dbReference type="NCBI Taxonomy" id="588067"/>
    <lineage>
        <taxon>Bacteria</taxon>
        <taxon>Bacillati</taxon>
        <taxon>Actinomycetota</taxon>
        <taxon>Actinomycetes</taxon>
        <taxon>Pseudonocardiales</taxon>
        <taxon>Pseudonocardiaceae</taxon>
        <taxon>Prauserella</taxon>
    </lineage>
</organism>
<proteinExistence type="predicted"/>
<dbReference type="Proteomes" id="UP000249915">
    <property type="component" value="Unassembled WGS sequence"/>
</dbReference>
<comment type="caution">
    <text evidence="2">The sequence shown here is derived from an EMBL/GenBank/DDBJ whole genome shotgun (WGS) entry which is preliminary data.</text>
</comment>
<dbReference type="InterPro" id="IPR000639">
    <property type="entry name" value="Epox_hydrolase-like"/>
</dbReference>
<dbReference type="Gene3D" id="3.40.50.1820">
    <property type="entry name" value="alpha/beta hydrolase"/>
    <property type="match status" value="1"/>
</dbReference>
<dbReference type="PRINTS" id="PR00412">
    <property type="entry name" value="EPOXHYDRLASE"/>
</dbReference>
<dbReference type="PANTHER" id="PTHR43689:SF8">
    <property type="entry name" value="ALPHA_BETA-HYDROLASES SUPERFAMILY PROTEIN"/>
    <property type="match status" value="1"/>
</dbReference>
<feature type="domain" description="AB hydrolase-1" evidence="1">
    <location>
        <begin position="63"/>
        <end position="304"/>
    </location>
</feature>
<accession>A0A2V4B030</accession>
<evidence type="ECO:0000313" key="3">
    <source>
        <dbReference type="Proteomes" id="UP000249915"/>
    </source>
</evidence>
<name>A0A2V4B030_9PSEU</name>
<dbReference type="PANTHER" id="PTHR43689">
    <property type="entry name" value="HYDROLASE"/>
    <property type="match status" value="1"/>
</dbReference>